<dbReference type="InterPro" id="IPR006549">
    <property type="entry name" value="HAD-SF_hydro_IIIA"/>
</dbReference>
<comment type="caution">
    <text evidence="1">The sequence shown here is derived from an EMBL/GenBank/DDBJ whole genome shotgun (WGS) entry which is preliminary data.</text>
</comment>
<proteinExistence type="predicted"/>
<dbReference type="InterPro" id="IPR036412">
    <property type="entry name" value="HAD-like_sf"/>
</dbReference>
<dbReference type="EMBL" id="BARU01020450">
    <property type="protein sequence ID" value="GAH49241.1"/>
    <property type="molecule type" value="Genomic_DNA"/>
</dbReference>
<sequence length="180" mass="20921">RNQLFEILRPKVYVDSVYNIDLKKLKKTKKIKGIIVDLDNTLVAWGQEEVSKKNIDWVKEAKRLEFKLCIVSNTNSKRVAEFAKIFDIPYHSKYFKPFSVAFNNGLKILDTKKSETAVIGDQIFTDIWGGNRLKLLTILVTPIVKKDSIGTFLHRNLEKIIISFWIRRSIIKKVVGNWPK</sequence>
<organism evidence="1">
    <name type="scientific">marine sediment metagenome</name>
    <dbReference type="NCBI Taxonomy" id="412755"/>
    <lineage>
        <taxon>unclassified sequences</taxon>
        <taxon>metagenomes</taxon>
        <taxon>ecological metagenomes</taxon>
    </lineage>
</organism>
<dbReference type="AlphaFoldDB" id="X1FUA7"/>
<dbReference type="NCBIfam" id="TIGR01662">
    <property type="entry name" value="HAD-SF-IIIA"/>
    <property type="match status" value="1"/>
</dbReference>
<dbReference type="NCBIfam" id="TIGR01668">
    <property type="entry name" value="YqeG_hyp_ppase"/>
    <property type="match status" value="1"/>
</dbReference>
<dbReference type="InterPro" id="IPR010021">
    <property type="entry name" value="PGPP1/Gep4"/>
</dbReference>
<evidence type="ECO:0000313" key="1">
    <source>
        <dbReference type="EMBL" id="GAH49241.1"/>
    </source>
</evidence>
<dbReference type="Gene3D" id="3.40.50.1000">
    <property type="entry name" value="HAD superfamily/HAD-like"/>
    <property type="match status" value="1"/>
</dbReference>
<protein>
    <recommendedName>
        <fullName evidence="2">YqeG family HAD IIIA-type phosphatase</fullName>
    </recommendedName>
</protein>
<name>X1FUA7_9ZZZZ</name>
<dbReference type="CDD" id="cd16416">
    <property type="entry name" value="HAD_BsYqeG-like"/>
    <property type="match status" value="1"/>
</dbReference>
<dbReference type="Pfam" id="PF00702">
    <property type="entry name" value="Hydrolase"/>
    <property type="match status" value="1"/>
</dbReference>
<evidence type="ECO:0008006" key="2">
    <source>
        <dbReference type="Google" id="ProtNLM"/>
    </source>
</evidence>
<reference evidence="1" key="1">
    <citation type="journal article" date="2014" name="Front. Microbiol.">
        <title>High frequency of phylogenetically diverse reductive dehalogenase-homologous genes in deep subseafloor sedimentary metagenomes.</title>
        <authorList>
            <person name="Kawai M."/>
            <person name="Futagami T."/>
            <person name="Toyoda A."/>
            <person name="Takaki Y."/>
            <person name="Nishi S."/>
            <person name="Hori S."/>
            <person name="Arai W."/>
            <person name="Tsubouchi T."/>
            <person name="Morono Y."/>
            <person name="Uchiyama I."/>
            <person name="Ito T."/>
            <person name="Fujiyama A."/>
            <person name="Inagaki F."/>
            <person name="Takami H."/>
        </authorList>
    </citation>
    <scope>NUCLEOTIDE SEQUENCE</scope>
    <source>
        <strain evidence="1">Expedition CK06-06</strain>
    </source>
</reference>
<feature type="non-terminal residue" evidence="1">
    <location>
        <position position="1"/>
    </location>
</feature>
<accession>X1FUA7</accession>
<gene>
    <name evidence="1" type="ORF">S03H2_33586</name>
</gene>
<dbReference type="SUPFAM" id="SSF56784">
    <property type="entry name" value="HAD-like"/>
    <property type="match status" value="1"/>
</dbReference>
<dbReference type="InterPro" id="IPR023214">
    <property type="entry name" value="HAD_sf"/>
</dbReference>
<dbReference type="GO" id="GO:0008962">
    <property type="term" value="F:phosphatidylglycerophosphatase activity"/>
    <property type="evidence" value="ECO:0007669"/>
    <property type="project" value="InterPro"/>
</dbReference>